<sequence length="138" mass="15215">MPAAKWTHAAIMEQLPAIIADCLGIDETDVQPESNFKFDLGGESIDELDLSFRCERAFGVNGPFQPLMQLAGGPRDGDGCLESAHFQQFLHEFPFLAERVAATGRSRFHPDELKQFFTTAVIASFVEAAVQRQSEPAD</sequence>
<accession>A0A7C2JZZ3</accession>
<feature type="domain" description="Carrier" evidence="1">
    <location>
        <begin position="9"/>
        <end position="85"/>
    </location>
</feature>
<organism evidence="2">
    <name type="scientific">Schlesneria paludicola</name>
    <dbReference type="NCBI Taxonomy" id="360056"/>
    <lineage>
        <taxon>Bacteria</taxon>
        <taxon>Pseudomonadati</taxon>
        <taxon>Planctomycetota</taxon>
        <taxon>Planctomycetia</taxon>
        <taxon>Planctomycetales</taxon>
        <taxon>Planctomycetaceae</taxon>
        <taxon>Schlesneria</taxon>
    </lineage>
</organism>
<reference evidence="2" key="1">
    <citation type="journal article" date="2020" name="mSystems">
        <title>Genome- and Community-Level Interaction Insights into Carbon Utilization and Element Cycling Functions of Hydrothermarchaeota in Hydrothermal Sediment.</title>
        <authorList>
            <person name="Zhou Z."/>
            <person name="Liu Y."/>
            <person name="Xu W."/>
            <person name="Pan J."/>
            <person name="Luo Z.H."/>
            <person name="Li M."/>
        </authorList>
    </citation>
    <scope>NUCLEOTIDE SEQUENCE [LARGE SCALE GENOMIC DNA]</scope>
    <source>
        <strain evidence="2">SpSt-339</strain>
    </source>
</reference>
<evidence type="ECO:0000313" key="2">
    <source>
        <dbReference type="EMBL" id="HEN16884.1"/>
    </source>
</evidence>
<dbReference type="EMBL" id="DSOK01000427">
    <property type="protein sequence ID" value="HEN16884.1"/>
    <property type="molecule type" value="Genomic_DNA"/>
</dbReference>
<dbReference type="PROSITE" id="PS50075">
    <property type="entry name" value="CARRIER"/>
    <property type="match status" value="1"/>
</dbReference>
<dbReference type="Gene3D" id="1.10.1200.10">
    <property type="entry name" value="ACP-like"/>
    <property type="match status" value="1"/>
</dbReference>
<evidence type="ECO:0000259" key="1">
    <source>
        <dbReference type="PROSITE" id="PS50075"/>
    </source>
</evidence>
<dbReference type="InterPro" id="IPR036736">
    <property type="entry name" value="ACP-like_sf"/>
</dbReference>
<proteinExistence type="predicted"/>
<comment type="caution">
    <text evidence="2">The sequence shown here is derived from an EMBL/GenBank/DDBJ whole genome shotgun (WGS) entry which is preliminary data.</text>
</comment>
<gene>
    <name evidence="2" type="ORF">ENQ76_15590</name>
</gene>
<dbReference type="SUPFAM" id="SSF47336">
    <property type="entry name" value="ACP-like"/>
    <property type="match status" value="1"/>
</dbReference>
<name>A0A7C2JZZ3_9PLAN</name>
<dbReference type="InterPro" id="IPR009081">
    <property type="entry name" value="PP-bd_ACP"/>
</dbReference>
<protein>
    <recommendedName>
        <fullName evidence="1">Carrier domain-containing protein</fullName>
    </recommendedName>
</protein>
<dbReference type="Pfam" id="PF00550">
    <property type="entry name" value="PP-binding"/>
    <property type="match status" value="1"/>
</dbReference>
<dbReference type="AlphaFoldDB" id="A0A7C2JZZ3"/>